<feature type="region of interest" description="Disordered" evidence="1">
    <location>
        <begin position="1"/>
        <end position="82"/>
    </location>
</feature>
<reference evidence="3" key="1">
    <citation type="submission" date="2021-06" db="EMBL/GenBank/DDBJ databases">
        <authorList>
            <consortium name="DOE Joint Genome Institute"/>
            <person name="Mondo S.J."/>
            <person name="Amses K.R."/>
            <person name="Simmons D.R."/>
            <person name="Longcore J.E."/>
            <person name="Seto K."/>
            <person name="Alves G.H."/>
            <person name="Bonds A.E."/>
            <person name="Quandt C.A."/>
            <person name="Davis W.J."/>
            <person name="Chang Y."/>
            <person name="Letcher P.M."/>
            <person name="Powell M.J."/>
            <person name="Kuo A."/>
            <person name="Labutti K."/>
            <person name="Pangilinan J."/>
            <person name="Andreopoulos W."/>
            <person name="Tritt A."/>
            <person name="Riley R."/>
            <person name="Hundley H."/>
            <person name="Johnson J."/>
            <person name="Lipzen A."/>
            <person name="Barry K."/>
            <person name="Berbee M.L."/>
            <person name="Buchler N.E."/>
            <person name="Grigoriev I.V."/>
            <person name="Spatafora J.W."/>
            <person name="Stajich J.E."/>
            <person name="James T.Y."/>
        </authorList>
    </citation>
    <scope>NUCLEOTIDE SEQUENCE</scope>
    <source>
        <strain evidence="3">AG</strain>
    </source>
</reference>
<dbReference type="GO" id="GO:0046983">
    <property type="term" value="F:protein dimerization activity"/>
    <property type="evidence" value="ECO:0007669"/>
    <property type="project" value="InterPro"/>
</dbReference>
<dbReference type="RefSeq" id="XP_051449168.1">
    <property type="nucleotide sequence ID" value="XM_051593232.1"/>
</dbReference>
<feature type="region of interest" description="Disordered" evidence="1">
    <location>
        <begin position="124"/>
        <end position="143"/>
    </location>
</feature>
<feature type="compositionally biased region" description="Polar residues" evidence="1">
    <location>
        <begin position="481"/>
        <end position="510"/>
    </location>
</feature>
<dbReference type="EMBL" id="MU620893">
    <property type="protein sequence ID" value="KAI8584164.1"/>
    <property type="molecule type" value="Genomic_DNA"/>
</dbReference>
<dbReference type="AlphaFoldDB" id="A0AAD5EJ18"/>
<feature type="compositionally biased region" description="Polar residues" evidence="1">
    <location>
        <begin position="238"/>
        <end position="248"/>
    </location>
</feature>
<evidence type="ECO:0000256" key="1">
    <source>
        <dbReference type="SAM" id="MobiDB-lite"/>
    </source>
</evidence>
<protein>
    <recommendedName>
        <fullName evidence="2">BHLH domain-containing protein</fullName>
    </recommendedName>
</protein>
<evidence type="ECO:0000313" key="3">
    <source>
        <dbReference type="EMBL" id="KAI8584164.1"/>
    </source>
</evidence>
<dbReference type="PANTHER" id="PTHR47787:SF1">
    <property type="entry name" value="CENTROMERE-BINDING PROTEIN 1"/>
    <property type="match status" value="1"/>
</dbReference>
<dbReference type="GO" id="GO:0003700">
    <property type="term" value="F:DNA-binding transcription factor activity"/>
    <property type="evidence" value="ECO:0007669"/>
    <property type="project" value="TreeGrafter"/>
</dbReference>
<organism evidence="3 4">
    <name type="scientific">Umbelopsis ramanniana AG</name>
    <dbReference type="NCBI Taxonomy" id="1314678"/>
    <lineage>
        <taxon>Eukaryota</taxon>
        <taxon>Fungi</taxon>
        <taxon>Fungi incertae sedis</taxon>
        <taxon>Mucoromycota</taxon>
        <taxon>Mucoromycotina</taxon>
        <taxon>Umbelopsidomycetes</taxon>
        <taxon>Umbelopsidales</taxon>
        <taxon>Umbelopsidaceae</taxon>
        <taxon>Umbelopsis</taxon>
    </lineage>
</organism>
<dbReference type="Gene3D" id="4.10.280.10">
    <property type="entry name" value="Helix-loop-helix DNA-binding domain"/>
    <property type="match status" value="1"/>
</dbReference>
<feature type="compositionally biased region" description="Pro residues" evidence="1">
    <location>
        <begin position="201"/>
        <end position="211"/>
    </location>
</feature>
<feature type="compositionally biased region" description="Polar residues" evidence="1">
    <location>
        <begin position="43"/>
        <end position="54"/>
    </location>
</feature>
<dbReference type="Proteomes" id="UP001206595">
    <property type="component" value="Unassembled WGS sequence"/>
</dbReference>
<dbReference type="SUPFAM" id="SSF47459">
    <property type="entry name" value="HLH, helix-loop-helix DNA-binding domain"/>
    <property type="match status" value="1"/>
</dbReference>
<feature type="compositionally biased region" description="Basic and acidic residues" evidence="1">
    <location>
        <begin position="249"/>
        <end position="265"/>
    </location>
</feature>
<evidence type="ECO:0000259" key="2">
    <source>
        <dbReference type="PROSITE" id="PS50888"/>
    </source>
</evidence>
<feature type="region of interest" description="Disordered" evidence="1">
    <location>
        <begin position="376"/>
        <end position="510"/>
    </location>
</feature>
<dbReference type="Pfam" id="PF00010">
    <property type="entry name" value="HLH"/>
    <property type="match status" value="1"/>
</dbReference>
<feature type="compositionally biased region" description="Polar residues" evidence="1">
    <location>
        <begin position="124"/>
        <end position="141"/>
    </location>
</feature>
<evidence type="ECO:0000313" key="4">
    <source>
        <dbReference type="Proteomes" id="UP001206595"/>
    </source>
</evidence>
<dbReference type="PROSITE" id="PS50888">
    <property type="entry name" value="BHLH"/>
    <property type="match status" value="1"/>
</dbReference>
<reference evidence="3" key="2">
    <citation type="journal article" date="2022" name="Proc. Natl. Acad. Sci. U.S.A.">
        <title>Diploid-dominant life cycles characterize the early evolution of Fungi.</title>
        <authorList>
            <person name="Amses K.R."/>
            <person name="Simmons D.R."/>
            <person name="Longcore J.E."/>
            <person name="Mondo S.J."/>
            <person name="Seto K."/>
            <person name="Jeronimo G.H."/>
            <person name="Bonds A.E."/>
            <person name="Quandt C.A."/>
            <person name="Davis W.J."/>
            <person name="Chang Y."/>
            <person name="Federici B.A."/>
            <person name="Kuo A."/>
            <person name="LaButti K."/>
            <person name="Pangilinan J."/>
            <person name="Andreopoulos W."/>
            <person name="Tritt A."/>
            <person name="Riley R."/>
            <person name="Hundley H."/>
            <person name="Johnson J."/>
            <person name="Lipzen A."/>
            <person name="Barry K."/>
            <person name="Lang B.F."/>
            <person name="Cuomo C.A."/>
            <person name="Buchler N.E."/>
            <person name="Grigoriev I.V."/>
            <person name="Spatafora J.W."/>
            <person name="Stajich J.E."/>
            <person name="James T.Y."/>
        </authorList>
    </citation>
    <scope>NUCLEOTIDE SEQUENCE</scope>
    <source>
        <strain evidence="3">AG</strain>
    </source>
</reference>
<keyword evidence="4" id="KW-1185">Reference proteome</keyword>
<dbReference type="InterPro" id="IPR011598">
    <property type="entry name" value="bHLH_dom"/>
</dbReference>
<feature type="compositionally biased region" description="Basic and acidic residues" evidence="1">
    <location>
        <begin position="470"/>
        <end position="480"/>
    </location>
</feature>
<feature type="region of interest" description="Disordered" evidence="1">
    <location>
        <begin position="154"/>
        <end position="174"/>
    </location>
</feature>
<gene>
    <name evidence="3" type="ORF">K450DRAFT_276541</name>
</gene>
<name>A0AAD5EJ18_UMBRA</name>
<sequence length="510" mass="55483">MTNTSPIPSPSSQPPKKRKRPSSHDESDKSRKTDQISRDSHSEASTSPQVASTPPFSPMMYQQQPGPQHPHGPFGPPSCPLPPPLVQIHPHMVSVIPGTATAYYHPGLSPQLYPHYGPPQRYSPTSAVVSAPNSPHTSISPAGTRYNAILPKKESEAADSKGTKGAPQPMSTMPPPSPNMTYTQHAPMYHPGHQYVQISPQLPPNMVPVTPPTSGYMHPNLSPSLSPSFDGSDRNRRVSSISSLGTTADQREQARKESHSAIERRRRERINDKILQLKQLIPSCADQDHLHKMSILQSAIDYIAYLKEVIEKQGGKDLLHGKLAIKTVRSMLPKEVEAFTGQFSVKSRTSISSMDSNTPSPAWTAKQSTEIVQQMDLGPPLAVPTKEREQAEEDEQSEYHSESESSTSSKLAAVAATETKEIDSSSRSPSGKASDDGYDSATTPLKPSDLMKKPLRQTSHPPNDATTDNVTEKDATKANENDTSAGPEQCARSLQAQQNESSMSVSQMLC</sequence>
<proteinExistence type="predicted"/>
<feature type="region of interest" description="Disordered" evidence="1">
    <location>
        <begin position="201"/>
        <end position="265"/>
    </location>
</feature>
<feature type="domain" description="BHLH" evidence="2">
    <location>
        <begin position="254"/>
        <end position="306"/>
    </location>
</feature>
<accession>A0AAD5EJ18</accession>
<dbReference type="CDD" id="cd00083">
    <property type="entry name" value="bHLH_SF"/>
    <property type="match status" value="1"/>
</dbReference>
<dbReference type="GO" id="GO:0005634">
    <property type="term" value="C:nucleus"/>
    <property type="evidence" value="ECO:0007669"/>
    <property type="project" value="TreeGrafter"/>
</dbReference>
<feature type="compositionally biased region" description="Pro residues" evidence="1">
    <location>
        <begin position="67"/>
        <end position="82"/>
    </location>
</feature>
<comment type="caution">
    <text evidence="3">The sequence shown here is derived from an EMBL/GenBank/DDBJ whole genome shotgun (WGS) entry which is preliminary data.</text>
</comment>
<dbReference type="PANTHER" id="PTHR47787">
    <property type="entry name" value="CENTROMERE-BINDING PROTEIN 1"/>
    <property type="match status" value="1"/>
</dbReference>
<dbReference type="SMART" id="SM00353">
    <property type="entry name" value="HLH"/>
    <property type="match status" value="1"/>
</dbReference>
<dbReference type="InterPro" id="IPR036638">
    <property type="entry name" value="HLH_DNA-bd_sf"/>
</dbReference>
<feature type="compositionally biased region" description="Basic and acidic residues" evidence="1">
    <location>
        <begin position="22"/>
        <end position="42"/>
    </location>
</feature>
<dbReference type="GeneID" id="75918574"/>
<feature type="compositionally biased region" description="Polar residues" evidence="1">
    <location>
        <begin position="456"/>
        <end position="469"/>
    </location>
</feature>